<dbReference type="Gene3D" id="3.40.190.10">
    <property type="entry name" value="Periplasmic binding protein-like II"/>
    <property type="match status" value="2"/>
</dbReference>
<dbReference type="EMBL" id="QQBB01000016">
    <property type="protein sequence ID" value="RDI52277.1"/>
    <property type="molecule type" value="Genomic_DNA"/>
</dbReference>
<keyword evidence="2" id="KW-0805">Transcription regulation</keyword>
<proteinExistence type="inferred from homology"/>
<evidence type="ECO:0000313" key="7">
    <source>
        <dbReference type="Proteomes" id="UP000254925"/>
    </source>
</evidence>
<dbReference type="GO" id="GO:0003677">
    <property type="term" value="F:DNA binding"/>
    <property type="evidence" value="ECO:0007669"/>
    <property type="project" value="UniProtKB-KW"/>
</dbReference>
<comment type="caution">
    <text evidence="6">The sequence shown here is derived from an EMBL/GenBank/DDBJ whole genome shotgun (WGS) entry which is preliminary data.</text>
</comment>
<dbReference type="SUPFAM" id="SSF46785">
    <property type="entry name" value="Winged helix' DNA-binding domain"/>
    <property type="match status" value="1"/>
</dbReference>
<evidence type="ECO:0000256" key="1">
    <source>
        <dbReference type="ARBA" id="ARBA00009437"/>
    </source>
</evidence>
<dbReference type="Gene3D" id="1.10.10.10">
    <property type="entry name" value="Winged helix-like DNA-binding domain superfamily/Winged helix DNA-binding domain"/>
    <property type="match status" value="1"/>
</dbReference>
<dbReference type="RefSeq" id="WP_114773006.1">
    <property type="nucleotide sequence ID" value="NZ_QQBB01000016.1"/>
</dbReference>
<dbReference type="CDD" id="cd08427">
    <property type="entry name" value="PBP2_LTTR_like_2"/>
    <property type="match status" value="1"/>
</dbReference>
<dbReference type="Pfam" id="PF03466">
    <property type="entry name" value="LysR_substrate"/>
    <property type="match status" value="1"/>
</dbReference>
<dbReference type="InterPro" id="IPR036388">
    <property type="entry name" value="WH-like_DNA-bd_sf"/>
</dbReference>
<dbReference type="InterPro" id="IPR000847">
    <property type="entry name" value="LysR_HTH_N"/>
</dbReference>
<reference evidence="6 7" key="1">
    <citation type="submission" date="2018-07" db="EMBL/GenBank/DDBJ databases">
        <title>Genomic Encyclopedia of Type Strains, Phase IV (KMG-IV): sequencing the most valuable type-strain genomes for metagenomic binning, comparative biology and taxonomic classification.</title>
        <authorList>
            <person name="Goeker M."/>
        </authorList>
    </citation>
    <scope>NUCLEOTIDE SEQUENCE [LARGE SCALE GENOMIC DNA]</scope>
    <source>
        <strain evidence="6 7">DSM 14364</strain>
    </source>
</reference>
<dbReference type="OrthoDB" id="9811588at2"/>
<evidence type="ECO:0000259" key="5">
    <source>
        <dbReference type="PROSITE" id="PS50931"/>
    </source>
</evidence>
<gene>
    <name evidence="6" type="ORF">DES45_11641</name>
</gene>
<evidence type="ECO:0000256" key="3">
    <source>
        <dbReference type="ARBA" id="ARBA00023125"/>
    </source>
</evidence>
<feature type="domain" description="HTH lysR-type" evidence="5">
    <location>
        <begin position="1"/>
        <end position="58"/>
    </location>
</feature>
<dbReference type="InterPro" id="IPR036390">
    <property type="entry name" value="WH_DNA-bd_sf"/>
</dbReference>
<keyword evidence="7" id="KW-1185">Reference proteome</keyword>
<organism evidence="6 7">
    <name type="scientific">Microvirga subterranea</name>
    <dbReference type="NCBI Taxonomy" id="186651"/>
    <lineage>
        <taxon>Bacteria</taxon>
        <taxon>Pseudomonadati</taxon>
        <taxon>Pseudomonadota</taxon>
        <taxon>Alphaproteobacteria</taxon>
        <taxon>Hyphomicrobiales</taxon>
        <taxon>Methylobacteriaceae</taxon>
        <taxon>Microvirga</taxon>
    </lineage>
</organism>
<sequence length="296" mass="32075">MDTEFLRTFVIVVEGGSIAEAARRLELTPASVALRMRTLEKEFGTRLLVRSGRTVTPTEAGRALTELGRGLLRDVENVKSALTTETPTGELRIGAVQTAITGMMPKILTTVQEAYPRLEIHIVPGQSAELHSKVLSGEVDGAILTEPYFALPKACGWAVLREEPMQVIAPSSMASLDAHSVLASEPFIRYGHGVWGGRLVENYLAGAGIRPRERFVLSTLDAIAVMVDRGLGVSLVPDWSPPWPEGLSLTKLPLPLPAEPRRIGLLWMKGSARIRLLRVFLEQAAASLRQSSGIAA</sequence>
<keyword evidence="3 6" id="KW-0238">DNA-binding</keyword>
<accession>A0A370H8A1</accession>
<evidence type="ECO:0000313" key="6">
    <source>
        <dbReference type="EMBL" id="RDI52277.1"/>
    </source>
</evidence>
<evidence type="ECO:0000256" key="4">
    <source>
        <dbReference type="ARBA" id="ARBA00023163"/>
    </source>
</evidence>
<dbReference type="PANTHER" id="PTHR30346:SF28">
    <property type="entry name" value="HTH-TYPE TRANSCRIPTIONAL REGULATOR CYNR"/>
    <property type="match status" value="1"/>
</dbReference>
<dbReference type="Proteomes" id="UP000254925">
    <property type="component" value="Unassembled WGS sequence"/>
</dbReference>
<comment type="similarity">
    <text evidence="1">Belongs to the LysR transcriptional regulatory family.</text>
</comment>
<evidence type="ECO:0000256" key="2">
    <source>
        <dbReference type="ARBA" id="ARBA00023015"/>
    </source>
</evidence>
<name>A0A370H8A1_9HYPH</name>
<dbReference type="InterPro" id="IPR005119">
    <property type="entry name" value="LysR_subst-bd"/>
</dbReference>
<dbReference type="Pfam" id="PF00126">
    <property type="entry name" value="HTH_1"/>
    <property type="match status" value="1"/>
</dbReference>
<dbReference type="SUPFAM" id="SSF53850">
    <property type="entry name" value="Periplasmic binding protein-like II"/>
    <property type="match status" value="1"/>
</dbReference>
<dbReference type="GO" id="GO:0032993">
    <property type="term" value="C:protein-DNA complex"/>
    <property type="evidence" value="ECO:0007669"/>
    <property type="project" value="TreeGrafter"/>
</dbReference>
<dbReference type="PANTHER" id="PTHR30346">
    <property type="entry name" value="TRANSCRIPTIONAL DUAL REGULATOR HCAR-RELATED"/>
    <property type="match status" value="1"/>
</dbReference>
<dbReference type="GO" id="GO:0003700">
    <property type="term" value="F:DNA-binding transcription factor activity"/>
    <property type="evidence" value="ECO:0007669"/>
    <property type="project" value="InterPro"/>
</dbReference>
<protein>
    <submittedName>
        <fullName evidence="6">DNA-binding transcriptional LysR family regulator</fullName>
    </submittedName>
</protein>
<dbReference type="PROSITE" id="PS50931">
    <property type="entry name" value="HTH_LYSR"/>
    <property type="match status" value="1"/>
</dbReference>
<dbReference type="AlphaFoldDB" id="A0A370H8A1"/>
<keyword evidence="4" id="KW-0804">Transcription</keyword>